<accession>M6FXX0</accession>
<dbReference type="AlphaFoldDB" id="M6FXX0"/>
<gene>
    <name evidence="1" type="ORF">LEP1GSC038_0350</name>
</gene>
<comment type="caution">
    <text evidence="1">The sequence shown here is derived from an EMBL/GenBank/DDBJ whole genome shotgun (WGS) entry which is preliminary data.</text>
</comment>
<reference evidence="1 2" key="1">
    <citation type="submission" date="2013-01" db="EMBL/GenBank/DDBJ databases">
        <authorList>
            <person name="Harkins D.M."/>
            <person name="Durkin A.S."/>
            <person name="Brinkac L.M."/>
            <person name="Haft D.H."/>
            <person name="Selengut J.D."/>
            <person name="Sanka R."/>
            <person name="DePew J."/>
            <person name="Purushe J."/>
            <person name="Hospenthal D.R."/>
            <person name="Murray C.K."/>
            <person name="Pimentel G."/>
            <person name="Wasfy M."/>
            <person name="Vinetz J.M."/>
            <person name="Sutton G.G."/>
            <person name="Nierman W.C."/>
            <person name="Fouts D.E."/>
        </authorList>
    </citation>
    <scope>NUCLEOTIDE SEQUENCE [LARGE SCALE GENOMIC DNA]</scope>
    <source>
        <strain evidence="1 2">2006001855</strain>
    </source>
</reference>
<proteinExistence type="predicted"/>
<name>M6FXX0_9LEPT</name>
<evidence type="ECO:0000313" key="1">
    <source>
        <dbReference type="EMBL" id="EMM71606.1"/>
    </source>
</evidence>
<dbReference type="Proteomes" id="UP000012101">
    <property type="component" value="Unassembled WGS sequence"/>
</dbReference>
<evidence type="ECO:0000313" key="2">
    <source>
        <dbReference type="Proteomes" id="UP000012101"/>
    </source>
</evidence>
<protein>
    <submittedName>
        <fullName evidence="1">Uncharacterized protein</fullName>
    </submittedName>
</protein>
<organism evidence="1 2">
    <name type="scientific">Leptospira weilii str. 2006001855</name>
    <dbReference type="NCBI Taxonomy" id="996804"/>
    <lineage>
        <taxon>Bacteria</taxon>
        <taxon>Pseudomonadati</taxon>
        <taxon>Spirochaetota</taxon>
        <taxon>Spirochaetia</taxon>
        <taxon>Leptospirales</taxon>
        <taxon>Leptospiraceae</taxon>
        <taxon>Leptospira</taxon>
    </lineage>
</organism>
<dbReference type="EMBL" id="AFJM02000046">
    <property type="protein sequence ID" value="EMM71606.1"/>
    <property type="molecule type" value="Genomic_DNA"/>
</dbReference>
<sequence length="55" mass="6584">MKRTLSVNLTIQFVVLFLASLVIGKLRFVLFFNFGYSIEITLFYLRGGRPFWFFR</sequence>